<organism evidence="2 3">
    <name type="scientific">Methanobacterium lacus (strain AL-21)</name>
    <dbReference type="NCBI Taxonomy" id="877455"/>
    <lineage>
        <taxon>Archaea</taxon>
        <taxon>Methanobacteriati</taxon>
        <taxon>Methanobacteriota</taxon>
        <taxon>Methanomada group</taxon>
        <taxon>Methanobacteria</taxon>
        <taxon>Methanobacteriales</taxon>
        <taxon>Methanobacteriaceae</taxon>
        <taxon>Methanobacterium</taxon>
    </lineage>
</organism>
<dbReference type="EMBL" id="CP002551">
    <property type="protein sequence ID" value="ADZ09198.1"/>
    <property type="molecule type" value="Genomic_DNA"/>
</dbReference>
<dbReference type="InterPro" id="IPR001602">
    <property type="entry name" value="UPF0047_YjbQ-like"/>
</dbReference>
<dbReference type="STRING" id="877455.Metbo_0951"/>
<dbReference type="InterPro" id="IPR035917">
    <property type="entry name" value="YjbQ-like_sf"/>
</dbReference>
<protein>
    <recommendedName>
        <fullName evidence="4">Secondary thiamine-phosphate synthase enzyme</fullName>
    </recommendedName>
</protein>
<reference evidence="3" key="1">
    <citation type="submission" date="2011-02" db="EMBL/GenBank/DDBJ databases">
        <title>Complete sequence of Methanobacterium sp. AL-21.</title>
        <authorList>
            <consortium name="US DOE Joint Genome Institute"/>
            <person name="Lucas S."/>
            <person name="Copeland A."/>
            <person name="Lapidus A."/>
            <person name="Cheng J.-F."/>
            <person name="Goodwin L."/>
            <person name="Pitluck S."/>
            <person name="Chertkov O."/>
            <person name="Detter J.C."/>
            <person name="Han C."/>
            <person name="Tapia R."/>
            <person name="Land M."/>
            <person name="Hauser L."/>
            <person name="Kyrpides N."/>
            <person name="Ivanova N."/>
            <person name="Mikhailova N."/>
            <person name="Pagani I."/>
            <person name="Cadillo-Quiroz H."/>
            <person name="Imachi H."/>
            <person name="Zinder S."/>
            <person name="Liu W."/>
            <person name="Woyke T."/>
        </authorList>
    </citation>
    <scope>NUCLEOTIDE SEQUENCE [LARGE SCALE GENOMIC DNA]</scope>
    <source>
        <strain evidence="3">AL-21</strain>
    </source>
</reference>
<dbReference type="SUPFAM" id="SSF111038">
    <property type="entry name" value="YjbQ-like"/>
    <property type="match status" value="1"/>
</dbReference>
<evidence type="ECO:0008006" key="4">
    <source>
        <dbReference type="Google" id="ProtNLM"/>
    </source>
</evidence>
<proteinExistence type="inferred from homology"/>
<evidence type="ECO:0000256" key="1">
    <source>
        <dbReference type="ARBA" id="ARBA00005534"/>
    </source>
</evidence>
<dbReference type="NCBIfam" id="TIGR00149">
    <property type="entry name" value="TIGR00149_YjbQ"/>
    <property type="match status" value="1"/>
</dbReference>
<dbReference type="Pfam" id="PF01894">
    <property type="entry name" value="YjbQ"/>
    <property type="match status" value="1"/>
</dbReference>
<dbReference type="PANTHER" id="PTHR30615">
    <property type="entry name" value="UNCHARACTERIZED PROTEIN YJBQ-RELATED"/>
    <property type="match status" value="1"/>
</dbReference>
<gene>
    <name evidence="2" type="ordered locus">Metbo_0951</name>
</gene>
<accession>F0TC47</accession>
<keyword evidence="3" id="KW-1185">Reference proteome</keyword>
<dbReference type="AlphaFoldDB" id="F0TC47"/>
<sequence length="133" mass="14829">MYKRVFEVKTSDRLEIIDISSGINSIVAGSGVKTGLVNLFSQHSTSGIVINENESGLVEDFKNLLKKIVQDESGYKHDRIDNNADSHLRSLLMGNSVNVPVENGRMELGTWQSIFFIELDGPRTRNIIVTVLH</sequence>
<dbReference type="PROSITE" id="PS01314">
    <property type="entry name" value="UPF0047"/>
    <property type="match status" value="1"/>
</dbReference>
<dbReference type="PANTHER" id="PTHR30615:SF8">
    <property type="entry name" value="UPF0047 PROTEIN C4A8.02C"/>
    <property type="match status" value="1"/>
</dbReference>
<name>F0TC47_METLA</name>
<dbReference type="PIRSF" id="PIRSF004681">
    <property type="entry name" value="UCP004681"/>
    <property type="match status" value="1"/>
</dbReference>
<dbReference type="Proteomes" id="UP000007490">
    <property type="component" value="Chromosome"/>
</dbReference>
<dbReference type="Gene3D" id="2.60.120.460">
    <property type="entry name" value="YjbQ-like"/>
    <property type="match status" value="1"/>
</dbReference>
<evidence type="ECO:0000313" key="3">
    <source>
        <dbReference type="Proteomes" id="UP000007490"/>
    </source>
</evidence>
<dbReference type="HOGENOM" id="CLU_096980_1_1_2"/>
<comment type="similarity">
    <text evidence="1">Belongs to the UPF0047 family.</text>
</comment>
<evidence type="ECO:0000313" key="2">
    <source>
        <dbReference type="EMBL" id="ADZ09198.1"/>
    </source>
</evidence>
<dbReference type="RefSeq" id="WP_013644549.1">
    <property type="nucleotide sequence ID" value="NC_015216.1"/>
</dbReference>
<dbReference type="eggNOG" id="arCOG04214">
    <property type="taxonomic scope" value="Archaea"/>
</dbReference>
<dbReference type="KEGG" id="mel:Metbo_0951"/>
<reference evidence="2 3" key="2">
    <citation type="journal article" date="2014" name="Int. J. Syst. Evol. Microbiol.">
        <title>Methanobacterium paludis sp. nov. and a novel strain of Methanobacterium lacus isolated from northern peatlands.</title>
        <authorList>
            <person name="Cadillo-Quiroz H."/>
            <person name="Brauer S.L."/>
            <person name="Goodson N."/>
            <person name="Yavitt J.B."/>
            <person name="Zinder S.H."/>
        </authorList>
    </citation>
    <scope>NUCLEOTIDE SEQUENCE [LARGE SCALE GENOMIC DNA]</scope>
    <source>
        <strain evidence="2 3">AL-21</strain>
    </source>
</reference>
<dbReference type="GeneID" id="10277400"/>
<dbReference type="OrthoDB" id="6663at2157"/>